<dbReference type="InterPro" id="IPR044934">
    <property type="entry name" value="Streptopain_sf"/>
</dbReference>
<feature type="active site" description="Proton acceptor" evidence="6">
    <location>
        <position position="341"/>
    </location>
</feature>
<evidence type="ECO:0000313" key="8">
    <source>
        <dbReference type="EMBL" id="ALK82799.1"/>
    </source>
</evidence>
<dbReference type="Gene3D" id="3.90.70.50">
    <property type="entry name" value="Peptidase C10, streptopain"/>
    <property type="match status" value="1"/>
</dbReference>
<dbReference type="GO" id="GO:0006508">
    <property type="term" value="P:proteolysis"/>
    <property type="evidence" value="ECO:0007669"/>
    <property type="project" value="UniProtKB-KW"/>
</dbReference>
<name>A0A0P0M0J1_PHOVU</name>
<dbReference type="GO" id="GO:0008234">
    <property type="term" value="F:cysteine-type peptidase activity"/>
    <property type="evidence" value="ECO:0007669"/>
    <property type="project" value="UniProtKB-KW"/>
</dbReference>
<evidence type="ECO:0000256" key="4">
    <source>
        <dbReference type="ARBA" id="ARBA00022801"/>
    </source>
</evidence>
<dbReference type="SUPFAM" id="SSF54001">
    <property type="entry name" value="Cysteine proteinases"/>
    <property type="match status" value="1"/>
</dbReference>
<keyword evidence="3" id="KW-0732">Signal</keyword>
<organism evidence="8 9">
    <name type="scientific">Phocaeicola vulgatus</name>
    <name type="common">Bacteroides vulgatus</name>
    <dbReference type="NCBI Taxonomy" id="821"/>
    <lineage>
        <taxon>Bacteria</taxon>
        <taxon>Pseudomonadati</taxon>
        <taxon>Bacteroidota</taxon>
        <taxon>Bacteroidia</taxon>
        <taxon>Bacteroidales</taxon>
        <taxon>Bacteroidaceae</taxon>
        <taxon>Phocaeicola</taxon>
    </lineage>
</organism>
<feature type="domain" description="Spi protease inhibitor" evidence="7">
    <location>
        <begin position="37"/>
        <end position="142"/>
    </location>
</feature>
<evidence type="ECO:0000256" key="1">
    <source>
        <dbReference type="ARBA" id="ARBA00009693"/>
    </source>
</evidence>
<dbReference type="Proteomes" id="UP000061587">
    <property type="component" value="Chromosome"/>
</dbReference>
<evidence type="ECO:0000256" key="5">
    <source>
        <dbReference type="ARBA" id="ARBA00022807"/>
    </source>
</evidence>
<sequence>MRKLYLIKLLIVVISFSSCQESENVESISKLTSNPYKISVDEAKDIVLDFMQVFQGSDSCKTRTKMRNLEIESVEIVDANKVITRSVGIEDTLLYAVNFSNNGGYVLVGADRRTEPIFGVIDNGSFSEKSVEENPNFAYFLNLALGKAVYDVKTSTTKAVNPGIGDYDNVYGSAYHLTSKWGQGAPYNVYCPGPYTGCVAVAVAQILSYFPVIGNVSWQDNLASGSAILHWNQIQSDCFKNDGRLNTFTTPQSANEIAHLMRYLGVVLKAEYKDDGTSMESKDAINWINDWTSLKATKLKEYNANEIFMAANFFSNKLVYMRGNRGKNDFLGITIKYTGGHAWVADGAFSARRKSDNKFVNLYHFNWGWDGSNNGYFLATVFDSSNPAIKDSELPGYLSLDDDGTPGNYKYNVEYSVIENPNISGGGTIQ</sequence>
<evidence type="ECO:0000256" key="3">
    <source>
        <dbReference type="ARBA" id="ARBA00022729"/>
    </source>
</evidence>
<dbReference type="PATRIC" id="fig|821.40.peg.197"/>
<protein>
    <submittedName>
        <fullName evidence="8">Pyrogenic exotoxin B</fullName>
    </submittedName>
</protein>
<dbReference type="AlphaFoldDB" id="A0A0P0M0J1"/>
<comment type="similarity">
    <text evidence="1">Belongs to the peptidase C10 family.</text>
</comment>
<dbReference type="InterPro" id="IPR025896">
    <property type="entry name" value="Spi_Prtas-inh"/>
</dbReference>
<gene>
    <name evidence="8" type="ORF">BvMPK_0159</name>
</gene>
<keyword evidence="4" id="KW-0378">Hydrolase</keyword>
<dbReference type="InterPro" id="IPR000200">
    <property type="entry name" value="Peptidase_C10"/>
</dbReference>
<dbReference type="PRINTS" id="PR00797">
    <property type="entry name" value="STREPTOPAIN"/>
</dbReference>
<evidence type="ECO:0000256" key="2">
    <source>
        <dbReference type="ARBA" id="ARBA00022670"/>
    </source>
</evidence>
<dbReference type="Pfam" id="PF13734">
    <property type="entry name" value="Inhibitor_I69"/>
    <property type="match status" value="1"/>
</dbReference>
<dbReference type="InterPro" id="IPR038765">
    <property type="entry name" value="Papain-like_cys_pep_sf"/>
</dbReference>
<reference evidence="9" key="1">
    <citation type="submission" date="2015-10" db="EMBL/GenBank/DDBJ databases">
        <title>Extensive mobilome-driven genome diversification in gut-associated Bacteroides vulgatus mpk.</title>
        <authorList>
            <person name="Beier S."/>
            <person name="Lange A."/>
            <person name="Huson D.H."/>
            <person name="Frick J.-S."/>
            <person name="Autenrieth I.B."/>
        </authorList>
    </citation>
    <scope>NUCLEOTIDE SEQUENCE [LARGE SCALE GENOMIC DNA]</scope>
    <source>
        <strain evidence="9">mpk</strain>
    </source>
</reference>
<evidence type="ECO:0000313" key="9">
    <source>
        <dbReference type="Proteomes" id="UP000061587"/>
    </source>
</evidence>
<keyword evidence="2" id="KW-0645">Protease</keyword>
<keyword evidence="5" id="KW-0788">Thiol protease</keyword>
<dbReference type="Pfam" id="PF01640">
    <property type="entry name" value="Peptidase_C10"/>
    <property type="match status" value="1"/>
</dbReference>
<dbReference type="EMBL" id="CP013020">
    <property type="protein sequence ID" value="ALK82799.1"/>
    <property type="molecule type" value="Genomic_DNA"/>
</dbReference>
<dbReference type="PROSITE" id="PS51257">
    <property type="entry name" value="PROKAR_LIPOPROTEIN"/>
    <property type="match status" value="1"/>
</dbReference>
<evidence type="ECO:0000256" key="6">
    <source>
        <dbReference type="PIRSR" id="PIRSR600200-1"/>
    </source>
</evidence>
<proteinExistence type="inferred from homology"/>
<reference evidence="8 9" key="2">
    <citation type="journal article" date="2016" name="Genome Biol. Evol.">
        <title>Extensive mobilome-driven genome diversification in mouse gut-associated Bacteroides vulgatus mpk.</title>
        <authorList>
            <person name="Lange A."/>
            <person name="Beier S."/>
            <person name="Steimle A."/>
            <person name="Autenrieth I.B."/>
            <person name="Huson D.H."/>
            <person name="Frick J.S."/>
        </authorList>
    </citation>
    <scope>NUCLEOTIDE SEQUENCE [LARGE SCALE GENOMIC DNA]</scope>
    <source>
        <strain evidence="9">mpk</strain>
    </source>
</reference>
<accession>A0A0P0M0J1</accession>
<evidence type="ECO:0000259" key="7">
    <source>
        <dbReference type="Pfam" id="PF13734"/>
    </source>
</evidence>
<feature type="active site" description="Nucleophile" evidence="6">
    <location>
        <position position="198"/>
    </location>
</feature>